<evidence type="ECO:0000259" key="5">
    <source>
        <dbReference type="Pfam" id="PF25973"/>
    </source>
</evidence>
<evidence type="ECO:0000256" key="3">
    <source>
        <dbReference type="SAM" id="Phobius"/>
    </source>
</evidence>
<dbReference type="PANTHER" id="PTHR30469">
    <property type="entry name" value="MULTIDRUG RESISTANCE PROTEIN MDTA"/>
    <property type="match status" value="1"/>
</dbReference>
<dbReference type="Proteomes" id="UP000320643">
    <property type="component" value="Unassembled WGS sequence"/>
</dbReference>
<dbReference type="OrthoDB" id="9784685at2"/>
<dbReference type="NCBIfam" id="TIGR01730">
    <property type="entry name" value="RND_mfp"/>
    <property type="match status" value="1"/>
</dbReference>
<proteinExistence type="inferred from homology"/>
<name>A0A552V8F5_9FLAO</name>
<dbReference type="Gene3D" id="2.40.50.100">
    <property type="match status" value="1"/>
</dbReference>
<keyword evidence="8" id="KW-1185">Reference proteome</keyword>
<sequence length="353" mass="37723">MKKVLYIVIGVAVIGLIAYILTNNKKKNEAETELISKKNATVAVRIATVKNEVPNLDYTTNGTFAPSQELSFPAENSGRVIKVLVDEGDRVRIGQVLAVIKGDQLNIQLQNTKAAYENAKADSQRYENAFKTGGVTKQQLDQAKLSLTNAKAQYDAARINVGDASIKSSINGIVNMRNIEPGSVVAPGTVLFELVNVSTLKLKVNVDEQHVAGLKVGNTIKVKASVYPDKEFSGKITFIAPKADGSLNFPVEIEVANNPDNELKAGMYGTATFGSNSAQKAAIKTIPRTAFVGGVAGNQVFVVKDSTARMVKIVSGRIFGDQVEVLNGLNEGEVVVTSGQINLTDGTKVNTIK</sequence>
<feature type="domain" description="CzcB-like barrel-sandwich hybrid" evidence="5">
    <location>
        <begin position="77"/>
        <end position="194"/>
    </location>
</feature>
<evidence type="ECO:0000259" key="4">
    <source>
        <dbReference type="Pfam" id="PF25954"/>
    </source>
</evidence>
<dbReference type="EMBL" id="VJVZ01000002">
    <property type="protein sequence ID" value="TRW26719.1"/>
    <property type="molecule type" value="Genomic_DNA"/>
</dbReference>
<dbReference type="RefSeq" id="WP_143372217.1">
    <property type="nucleotide sequence ID" value="NZ_VJVZ01000002.1"/>
</dbReference>
<dbReference type="Gene3D" id="2.40.30.170">
    <property type="match status" value="1"/>
</dbReference>
<dbReference type="AlphaFoldDB" id="A0A552V8F5"/>
<comment type="caution">
    <text evidence="7">The sequence shown here is derived from an EMBL/GenBank/DDBJ whole genome shotgun (WGS) entry which is preliminary data.</text>
</comment>
<feature type="coiled-coil region" evidence="2">
    <location>
        <begin position="102"/>
        <end position="160"/>
    </location>
</feature>
<keyword evidence="3" id="KW-1133">Transmembrane helix</keyword>
<reference evidence="7 8" key="1">
    <citation type="submission" date="2019-07" db="EMBL/GenBank/DDBJ databases">
        <title>Flavobacterium sp. nov., isolated from glacier ice.</title>
        <authorList>
            <person name="Liu Q."/>
            <person name="Xin Y.-H."/>
        </authorList>
    </citation>
    <scope>NUCLEOTIDE SEQUENCE [LARGE SCALE GENOMIC DNA]</scope>
    <source>
        <strain evidence="7 8">ZT4R6</strain>
    </source>
</reference>
<dbReference type="InterPro" id="IPR058647">
    <property type="entry name" value="BSH_CzcB-like"/>
</dbReference>
<dbReference type="Gene3D" id="2.40.420.20">
    <property type="match status" value="1"/>
</dbReference>
<feature type="domain" description="YknX-like C-terminal permuted SH3-like" evidence="6">
    <location>
        <begin position="285"/>
        <end position="350"/>
    </location>
</feature>
<dbReference type="SUPFAM" id="SSF111369">
    <property type="entry name" value="HlyD-like secretion proteins"/>
    <property type="match status" value="1"/>
</dbReference>
<dbReference type="GO" id="GO:0015562">
    <property type="term" value="F:efflux transmembrane transporter activity"/>
    <property type="evidence" value="ECO:0007669"/>
    <property type="project" value="InterPro"/>
</dbReference>
<gene>
    <name evidence="7" type="ORF">FMM05_04910</name>
</gene>
<evidence type="ECO:0000259" key="6">
    <source>
        <dbReference type="Pfam" id="PF25989"/>
    </source>
</evidence>
<feature type="domain" description="CusB-like beta-barrel" evidence="4">
    <location>
        <begin position="202"/>
        <end position="276"/>
    </location>
</feature>
<dbReference type="InterPro" id="IPR058637">
    <property type="entry name" value="YknX-like_C"/>
</dbReference>
<dbReference type="PANTHER" id="PTHR30469:SF15">
    <property type="entry name" value="HLYD FAMILY OF SECRETION PROTEINS"/>
    <property type="match status" value="1"/>
</dbReference>
<dbReference type="InterPro" id="IPR058792">
    <property type="entry name" value="Beta-barrel_RND_2"/>
</dbReference>
<dbReference type="Pfam" id="PF25973">
    <property type="entry name" value="BSH_CzcB"/>
    <property type="match status" value="1"/>
</dbReference>
<keyword evidence="3" id="KW-0812">Transmembrane</keyword>
<feature type="transmembrane region" description="Helical" evidence="3">
    <location>
        <begin position="6"/>
        <end position="22"/>
    </location>
</feature>
<dbReference type="Gene3D" id="1.10.287.470">
    <property type="entry name" value="Helix hairpin bin"/>
    <property type="match status" value="1"/>
</dbReference>
<evidence type="ECO:0000256" key="1">
    <source>
        <dbReference type="ARBA" id="ARBA00009477"/>
    </source>
</evidence>
<keyword evidence="3" id="KW-0472">Membrane</keyword>
<evidence type="ECO:0000256" key="2">
    <source>
        <dbReference type="SAM" id="Coils"/>
    </source>
</evidence>
<evidence type="ECO:0000313" key="8">
    <source>
        <dbReference type="Proteomes" id="UP000320643"/>
    </source>
</evidence>
<dbReference type="GO" id="GO:1990281">
    <property type="term" value="C:efflux pump complex"/>
    <property type="evidence" value="ECO:0007669"/>
    <property type="project" value="TreeGrafter"/>
</dbReference>
<dbReference type="Pfam" id="PF25954">
    <property type="entry name" value="Beta-barrel_RND_2"/>
    <property type="match status" value="1"/>
</dbReference>
<organism evidence="7 8">
    <name type="scientific">Flavobacterium zepuense</name>
    <dbReference type="NCBI Taxonomy" id="2593302"/>
    <lineage>
        <taxon>Bacteria</taxon>
        <taxon>Pseudomonadati</taxon>
        <taxon>Bacteroidota</taxon>
        <taxon>Flavobacteriia</taxon>
        <taxon>Flavobacteriales</taxon>
        <taxon>Flavobacteriaceae</taxon>
        <taxon>Flavobacterium</taxon>
    </lineage>
</organism>
<accession>A0A552V8F5</accession>
<dbReference type="InterPro" id="IPR006143">
    <property type="entry name" value="RND_pump_MFP"/>
</dbReference>
<comment type="similarity">
    <text evidence="1">Belongs to the membrane fusion protein (MFP) (TC 8.A.1) family.</text>
</comment>
<keyword evidence="2" id="KW-0175">Coiled coil</keyword>
<dbReference type="Pfam" id="PF25989">
    <property type="entry name" value="YknX_C"/>
    <property type="match status" value="1"/>
</dbReference>
<evidence type="ECO:0000313" key="7">
    <source>
        <dbReference type="EMBL" id="TRW26719.1"/>
    </source>
</evidence>
<protein>
    <submittedName>
        <fullName evidence="7">Efflux RND transporter periplasmic adaptor subunit</fullName>
    </submittedName>
</protein>